<dbReference type="PROSITE" id="PS51549">
    <property type="entry name" value="DM13"/>
    <property type="match status" value="1"/>
</dbReference>
<dbReference type="Pfam" id="PF10517">
    <property type="entry name" value="DM13"/>
    <property type="match status" value="1"/>
</dbReference>
<evidence type="ECO:0000256" key="2">
    <source>
        <dbReference type="SAM" id="Phobius"/>
    </source>
</evidence>
<feature type="transmembrane region" description="Helical" evidence="2">
    <location>
        <begin position="12"/>
        <end position="33"/>
    </location>
</feature>
<feature type="compositionally biased region" description="Low complexity" evidence="1">
    <location>
        <begin position="53"/>
        <end position="66"/>
    </location>
</feature>
<feature type="domain" description="DM13" evidence="3">
    <location>
        <begin position="100"/>
        <end position="210"/>
    </location>
</feature>
<feature type="region of interest" description="Disordered" evidence="1">
    <location>
        <begin position="53"/>
        <end position="95"/>
    </location>
</feature>
<keyword evidence="5" id="KW-1185">Reference proteome</keyword>
<gene>
    <name evidence="4" type="ORF">KSW38_07145</name>
</gene>
<keyword evidence="2" id="KW-0812">Transmembrane</keyword>
<dbReference type="Proteomes" id="UP000824166">
    <property type="component" value="Unassembled WGS sequence"/>
</dbReference>
<feature type="compositionally biased region" description="Polar residues" evidence="1">
    <location>
        <begin position="67"/>
        <end position="77"/>
    </location>
</feature>
<protein>
    <submittedName>
        <fullName evidence="4">DM13 domain-containing protein</fullName>
    </submittedName>
</protein>
<dbReference type="EMBL" id="JAHOPC010000003">
    <property type="protein sequence ID" value="MBU8866060.1"/>
    <property type="molecule type" value="Genomic_DNA"/>
</dbReference>
<keyword evidence="2" id="KW-1133">Transmembrane helix</keyword>
<dbReference type="RefSeq" id="WP_216923905.1">
    <property type="nucleotide sequence ID" value="NZ_JAHOPC010000003.1"/>
</dbReference>
<proteinExistence type="predicted"/>
<evidence type="ECO:0000256" key="1">
    <source>
        <dbReference type="SAM" id="MobiDB-lite"/>
    </source>
</evidence>
<organism evidence="4 5">
    <name type="scientific">Paenarthrobacter aromaticivorans</name>
    <dbReference type="NCBI Taxonomy" id="2849150"/>
    <lineage>
        <taxon>Bacteria</taxon>
        <taxon>Bacillati</taxon>
        <taxon>Actinomycetota</taxon>
        <taxon>Actinomycetes</taxon>
        <taxon>Micrococcales</taxon>
        <taxon>Micrococcaceae</taxon>
        <taxon>Paenarthrobacter</taxon>
    </lineage>
</organism>
<name>A0ABS6I2V1_9MICC</name>
<dbReference type="InterPro" id="IPR019545">
    <property type="entry name" value="DM13_domain"/>
</dbReference>
<feature type="compositionally biased region" description="Low complexity" evidence="1">
    <location>
        <begin position="78"/>
        <end position="95"/>
    </location>
</feature>
<evidence type="ECO:0000313" key="5">
    <source>
        <dbReference type="Proteomes" id="UP000824166"/>
    </source>
</evidence>
<comment type="caution">
    <text evidence="4">The sequence shown here is derived from an EMBL/GenBank/DDBJ whole genome shotgun (WGS) entry which is preliminary data.</text>
</comment>
<sequence length="210" mass="21977">MNRIGRMIRAHKILATTVGVAVVVLVIAGAALFQPWRLFTSSSVNEALPFAPPASTSAFPSTAPTSDAQTSDAPTSDAQASVSPAPTTSASTPAAKTDPVVLGFGNFQSQEHQTSGTAQLLKLPDGSRVLRLENLASSDGPDVKVWLSSLEAGGDWYKYRSGRYVDLGPIKATHGNQNYVIPSGVDLSGLSTVVLWCDRFSVAFGSAQLA</sequence>
<evidence type="ECO:0000313" key="4">
    <source>
        <dbReference type="EMBL" id="MBU8866060.1"/>
    </source>
</evidence>
<reference evidence="4 5" key="1">
    <citation type="submission" date="2021-06" db="EMBL/GenBank/DDBJ databases">
        <authorList>
            <person name="Jeong J.W."/>
        </authorList>
    </citation>
    <scope>NUCLEOTIDE SEQUENCE [LARGE SCALE GENOMIC DNA]</scope>
    <source>
        <strain evidence="4 5">MMS21-TAE1-1</strain>
    </source>
</reference>
<accession>A0ABS6I2V1</accession>
<evidence type="ECO:0000259" key="3">
    <source>
        <dbReference type="PROSITE" id="PS51549"/>
    </source>
</evidence>
<keyword evidence="2" id="KW-0472">Membrane</keyword>